<gene>
    <name evidence="1" type="ORF">FHL15_007114</name>
</gene>
<dbReference type="EMBL" id="VFLP01000040">
    <property type="protein sequence ID" value="TRX92017.1"/>
    <property type="molecule type" value="Genomic_DNA"/>
</dbReference>
<evidence type="ECO:0000313" key="1">
    <source>
        <dbReference type="EMBL" id="TRX92017.1"/>
    </source>
</evidence>
<proteinExistence type="predicted"/>
<name>A0A553HVQ8_9PEZI</name>
<dbReference type="Proteomes" id="UP000319160">
    <property type="component" value="Unassembled WGS sequence"/>
</dbReference>
<keyword evidence="2" id="KW-1185">Reference proteome</keyword>
<protein>
    <submittedName>
        <fullName evidence="1">Uncharacterized protein</fullName>
    </submittedName>
</protein>
<organism evidence="1 2">
    <name type="scientific">Xylaria flabelliformis</name>
    <dbReference type="NCBI Taxonomy" id="2512241"/>
    <lineage>
        <taxon>Eukaryota</taxon>
        <taxon>Fungi</taxon>
        <taxon>Dikarya</taxon>
        <taxon>Ascomycota</taxon>
        <taxon>Pezizomycotina</taxon>
        <taxon>Sordariomycetes</taxon>
        <taxon>Xylariomycetidae</taxon>
        <taxon>Xylariales</taxon>
        <taxon>Xylariaceae</taxon>
        <taxon>Xylaria</taxon>
    </lineage>
</organism>
<evidence type="ECO:0000313" key="2">
    <source>
        <dbReference type="Proteomes" id="UP000319160"/>
    </source>
</evidence>
<dbReference type="OrthoDB" id="4762346at2759"/>
<reference evidence="2" key="1">
    <citation type="submission" date="2019-06" db="EMBL/GenBank/DDBJ databases">
        <title>Draft genome sequence of the griseofulvin-producing fungus Xylaria cubensis strain G536.</title>
        <authorList>
            <person name="Mead M.E."/>
            <person name="Raja H.A."/>
            <person name="Steenwyk J.L."/>
            <person name="Knowles S.L."/>
            <person name="Oberlies N.H."/>
            <person name="Rokas A."/>
        </authorList>
    </citation>
    <scope>NUCLEOTIDE SEQUENCE [LARGE SCALE GENOMIC DNA]</scope>
    <source>
        <strain evidence="2">G536</strain>
    </source>
</reference>
<comment type="caution">
    <text evidence="1">The sequence shown here is derived from an EMBL/GenBank/DDBJ whole genome shotgun (WGS) entry which is preliminary data.</text>
</comment>
<accession>A0A553HVQ8</accession>
<sequence length="219" mass="24459">MAQVPFQPREVVHPDGVQSSVYAEKCPPASPPEPKKIYYLHDASPPPGISVQQVSGWIKQDFPATIHSVQWSNSLIIVNDDWKLVRSDSVPVHYNANKLVHAYRLYIEFCANGPFIPPTEYFDRLQHVIRTAYRNHGSSDIVVEIAMVHADRTLAAWYPPAPDTSKLKAYFEENGPDDSASKVQKKEKDSGYGLLVASRKPLGRSCAAITAGTYYDETD</sequence>
<dbReference type="AlphaFoldDB" id="A0A553HVQ8"/>